<sequence>MDDQLKELVNVLRQSEIKRKAAEKELKMREQALAVSLATAATKDECLTITIEQEKSNNQLTYNINEPPSPIPMPAQKQLKYTGGIASGSVKESAAFIDQTRKMVSIMQLPAKKLAFVGQGGKLWRWKRSHHQWLLQFKWRWQKPWKLSEWIRHSDETIMRARPRPLAIPDAMYRNGH</sequence>
<evidence type="ECO:0000313" key="3">
    <source>
        <dbReference type="Proteomes" id="UP001454036"/>
    </source>
</evidence>
<gene>
    <name evidence="2" type="ORF">LIER_40523</name>
</gene>
<dbReference type="EMBL" id="BAABME010023526">
    <property type="protein sequence ID" value="GAA0168234.1"/>
    <property type="molecule type" value="Genomic_DNA"/>
</dbReference>
<accession>A0AAV3QX56</accession>
<dbReference type="AlphaFoldDB" id="A0AAV3QX56"/>
<comment type="caution">
    <text evidence="2">The sequence shown here is derived from an EMBL/GenBank/DDBJ whole genome shotgun (WGS) entry which is preliminary data.</text>
</comment>
<dbReference type="Proteomes" id="UP001454036">
    <property type="component" value="Unassembled WGS sequence"/>
</dbReference>
<protein>
    <submittedName>
        <fullName evidence="2">Microtubule binding motor protein</fullName>
    </submittedName>
</protein>
<reference evidence="2 3" key="1">
    <citation type="submission" date="2024-01" db="EMBL/GenBank/DDBJ databases">
        <title>The complete chloroplast genome sequence of Lithospermum erythrorhizon: insights into the phylogenetic relationship among Boraginaceae species and the maternal lineages of purple gromwells.</title>
        <authorList>
            <person name="Okada T."/>
            <person name="Watanabe K."/>
        </authorList>
    </citation>
    <scope>NUCLEOTIDE SEQUENCE [LARGE SCALE GENOMIC DNA]</scope>
</reference>
<evidence type="ECO:0000256" key="1">
    <source>
        <dbReference type="SAM" id="Coils"/>
    </source>
</evidence>
<name>A0AAV3QX56_LITER</name>
<evidence type="ECO:0000313" key="2">
    <source>
        <dbReference type="EMBL" id="GAA0168234.1"/>
    </source>
</evidence>
<keyword evidence="3" id="KW-1185">Reference proteome</keyword>
<feature type="coiled-coil region" evidence="1">
    <location>
        <begin position="5"/>
        <end position="32"/>
    </location>
</feature>
<proteinExistence type="predicted"/>
<keyword evidence="1" id="KW-0175">Coiled coil</keyword>
<organism evidence="2 3">
    <name type="scientific">Lithospermum erythrorhizon</name>
    <name type="common">Purple gromwell</name>
    <name type="synonym">Lithospermum officinale var. erythrorhizon</name>
    <dbReference type="NCBI Taxonomy" id="34254"/>
    <lineage>
        <taxon>Eukaryota</taxon>
        <taxon>Viridiplantae</taxon>
        <taxon>Streptophyta</taxon>
        <taxon>Embryophyta</taxon>
        <taxon>Tracheophyta</taxon>
        <taxon>Spermatophyta</taxon>
        <taxon>Magnoliopsida</taxon>
        <taxon>eudicotyledons</taxon>
        <taxon>Gunneridae</taxon>
        <taxon>Pentapetalae</taxon>
        <taxon>asterids</taxon>
        <taxon>lamiids</taxon>
        <taxon>Boraginales</taxon>
        <taxon>Boraginaceae</taxon>
        <taxon>Boraginoideae</taxon>
        <taxon>Lithospermeae</taxon>
        <taxon>Lithospermum</taxon>
    </lineage>
</organism>